<evidence type="ECO:0000313" key="3">
    <source>
        <dbReference type="Proteomes" id="UP000052946"/>
    </source>
</evidence>
<reference evidence="3" key="1">
    <citation type="submission" date="2015-07" db="EMBL/GenBank/DDBJ databases">
        <title>Draft Genome Sequence of Oceanobacillus picturae Heshi-B3 that Was Isolated from Fermented Rice Bran with Aging Salted Mackerel, Which Was Named Heshiko as Traditional Fermented Seafood in Japan.</title>
        <authorList>
            <person name="Akuzawa S."/>
            <person name="Nakagawa J."/>
            <person name="Kanekatsu T."/>
            <person name="Kanesaki Y."/>
            <person name="Suzuki T."/>
        </authorList>
    </citation>
    <scope>NUCLEOTIDE SEQUENCE [LARGE SCALE GENOMIC DNA]</scope>
    <source>
        <strain evidence="3">Heshi-B3</strain>
    </source>
</reference>
<protein>
    <recommendedName>
        <fullName evidence="1">DUF4097 domain-containing protein</fullName>
    </recommendedName>
</protein>
<dbReference type="RefSeq" id="WP_058950362.1">
    <property type="nucleotide sequence ID" value="NZ_BBXV01000026.1"/>
</dbReference>
<dbReference type="AlphaFoldDB" id="A0A0U9H6B5"/>
<reference evidence="2 3" key="2">
    <citation type="journal article" date="2016" name="Genome Announc.">
        <title>Draft Genome Sequence of Oceanobacillus picturae Heshi-B3, Isolated from Fermented Rice Bran in a Traditional Japanese Seafood Dish.</title>
        <authorList>
            <person name="Akuzawa S."/>
            <person name="Nagaoka J."/>
            <person name="Kanekatsu M."/>
            <person name="Kanesaki Y."/>
            <person name="Suzuki T."/>
        </authorList>
    </citation>
    <scope>NUCLEOTIDE SEQUENCE [LARGE SCALE GENOMIC DNA]</scope>
    <source>
        <strain evidence="2 3">Heshi-B3</strain>
    </source>
</reference>
<dbReference type="OrthoDB" id="2588856at2"/>
<organism evidence="2 3">
    <name type="scientific">Oceanobacillus picturae</name>
    <dbReference type="NCBI Taxonomy" id="171693"/>
    <lineage>
        <taxon>Bacteria</taxon>
        <taxon>Bacillati</taxon>
        <taxon>Bacillota</taxon>
        <taxon>Bacilli</taxon>
        <taxon>Bacillales</taxon>
        <taxon>Bacillaceae</taxon>
        <taxon>Oceanobacillus</taxon>
    </lineage>
</organism>
<name>A0A0U9H6B5_9BACI</name>
<accession>A0A0U9H6B5</accession>
<gene>
    <name evidence="2" type="ORF">OPHB3_2218</name>
</gene>
<evidence type="ECO:0000259" key="1">
    <source>
        <dbReference type="Pfam" id="PF13349"/>
    </source>
</evidence>
<evidence type="ECO:0000313" key="2">
    <source>
        <dbReference type="EMBL" id="GAQ18279.1"/>
    </source>
</evidence>
<dbReference type="Proteomes" id="UP000052946">
    <property type="component" value="Unassembled WGS sequence"/>
</dbReference>
<sequence>MPNFKKISIIALILLGIGVIGSVVTFASSDRSAISESEKFSGHDVEKLDIQLDNQKLYVKPSQSDEIIVELEGKGNNPEKERLQAELEGDTLLVKTRERDRKMFRFFDWGDSVTLSIYLPEKEYTAFKVDINNGSINAENIKAKEFIASTDNGKIMIGDILSERVDVESNNGKIELDNVEGELNGKTNNGAISLVTESLDRPIHLASDNGKINVKSSKEPTNVTFDVRVDNGSIDIFGDSDWDTVVGEGENRVKLTTHNGSITVDR</sequence>
<dbReference type="InterPro" id="IPR025164">
    <property type="entry name" value="Toastrack_DUF4097"/>
</dbReference>
<comment type="caution">
    <text evidence="2">The sequence shown here is derived from an EMBL/GenBank/DDBJ whole genome shotgun (WGS) entry which is preliminary data.</text>
</comment>
<proteinExistence type="predicted"/>
<dbReference type="EMBL" id="BBXV01000026">
    <property type="protein sequence ID" value="GAQ18279.1"/>
    <property type="molecule type" value="Genomic_DNA"/>
</dbReference>
<feature type="domain" description="DUF4097" evidence="1">
    <location>
        <begin position="45"/>
        <end position="180"/>
    </location>
</feature>
<dbReference type="Pfam" id="PF13349">
    <property type="entry name" value="DUF4097"/>
    <property type="match status" value="1"/>
</dbReference>